<feature type="non-terminal residue" evidence="1">
    <location>
        <position position="37"/>
    </location>
</feature>
<reference evidence="1 2" key="1">
    <citation type="journal article" date="2018" name="Front. Plant Sci.">
        <title>Red Clover (Trifolium pratense) and Zigzag Clover (T. medium) - A Picture of Genomic Similarities and Differences.</title>
        <authorList>
            <person name="Dluhosova J."/>
            <person name="Istvanek J."/>
            <person name="Nedelnik J."/>
            <person name="Repkova J."/>
        </authorList>
    </citation>
    <scope>NUCLEOTIDE SEQUENCE [LARGE SCALE GENOMIC DNA]</scope>
    <source>
        <strain evidence="2">cv. 10/8</strain>
        <tissue evidence="1">Leaf</tissue>
    </source>
</reference>
<evidence type="ECO:0000313" key="2">
    <source>
        <dbReference type="Proteomes" id="UP000265520"/>
    </source>
</evidence>
<dbReference type="AlphaFoldDB" id="A0A392UZ93"/>
<accession>A0A392UZ93</accession>
<dbReference type="GO" id="GO:0003964">
    <property type="term" value="F:RNA-directed DNA polymerase activity"/>
    <property type="evidence" value="ECO:0007669"/>
    <property type="project" value="UniProtKB-KW"/>
</dbReference>
<keyword evidence="2" id="KW-1185">Reference proteome</keyword>
<name>A0A392UZ93_9FABA</name>
<sequence length="37" mass="4237">MAARFLNCRIGRTPFKYLGLPVGVNPKLMSTWKPMLE</sequence>
<evidence type="ECO:0000313" key="1">
    <source>
        <dbReference type="EMBL" id="MCI81336.1"/>
    </source>
</evidence>
<protein>
    <submittedName>
        <fullName evidence="1">Non-LTR retroelement reverse transcriptase-like related</fullName>
    </submittedName>
</protein>
<organism evidence="1 2">
    <name type="scientific">Trifolium medium</name>
    <dbReference type="NCBI Taxonomy" id="97028"/>
    <lineage>
        <taxon>Eukaryota</taxon>
        <taxon>Viridiplantae</taxon>
        <taxon>Streptophyta</taxon>
        <taxon>Embryophyta</taxon>
        <taxon>Tracheophyta</taxon>
        <taxon>Spermatophyta</taxon>
        <taxon>Magnoliopsida</taxon>
        <taxon>eudicotyledons</taxon>
        <taxon>Gunneridae</taxon>
        <taxon>Pentapetalae</taxon>
        <taxon>rosids</taxon>
        <taxon>fabids</taxon>
        <taxon>Fabales</taxon>
        <taxon>Fabaceae</taxon>
        <taxon>Papilionoideae</taxon>
        <taxon>50 kb inversion clade</taxon>
        <taxon>NPAAA clade</taxon>
        <taxon>Hologalegina</taxon>
        <taxon>IRL clade</taxon>
        <taxon>Trifolieae</taxon>
        <taxon>Trifolium</taxon>
    </lineage>
</organism>
<dbReference type="EMBL" id="LXQA011016545">
    <property type="protein sequence ID" value="MCI81336.1"/>
    <property type="molecule type" value="Genomic_DNA"/>
</dbReference>
<keyword evidence="1" id="KW-0548">Nucleotidyltransferase</keyword>
<dbReference type="Proteomes" id="UP000265520">
    <property type="component" value="Unassembled WGS sequence"/>
</dbReference>
<comment type="caution">
    <text evidence="1">The sequence shown here is derived from an EMBL/GenBank/DDBJ whole genome shotgun (WGS) entry which is preliminary data.</text>
</comment>
<keyword evidence="1" id="KW-0695">RNA-directed DNA polymerase</keyword>
<proteinExistence type="predicted"/>
<keyword evidence="1" id="KW-0808">Transferase</keyword>